<evidence type="ECO:0000256" key="8">
    <source>
        <dbReference type="ARBA" id="ARBA00023256"/>
    </source>
</evidence>
<feature type="binding site" evidence="9">
    <location>
        <position position="334"/>
    </location>
    <ligand>
        <name>Fe cation</name>
        <dbReference type="ChEBI" id="CHEBI:24875"/>
        <label>2</label>
    </ligand>
</feature>
<comment type="function">
    <text evidence="9">Catalyzes the hydroxylation of the N(6)-(4-aminobutyl)-L-lysine intermediate to form hypusine, an essential post-translational modification only found in mature eIF-5A factor.</text>
</comment>
<dbReference type="GO" id="GO:0019135">
    <property type="term" value="F:deoxyhypusine monooxygenase activity"/>
    <property type="evidence" value="ECO:0007669"/>
    <property type="project" value="UniProtKB-UniRule"/>
</dbReference>
<dbReference type="HAMAP" id="MF_03101">
    <property type="entry name" value="Deoxyhypusine_hydroxylase"/>
    <property type="match status" value="1"/>
</dbReference>
<dbReference type="InterPro" id="IPR016024">
    <property type="entry name" value="ARM-type_fold"/>
</dbReference>
<dbReference type="GeneID" id="20528533"/>
<dbReference type="SUPFAM" id="SSF48371">
    <property type="entry name" value="ARM repeat"/>
    <property type="match status" value="1"/>
</dbReference>
<dbReference type="STRING" id="691883.A0A058Z5H7"/>
<reference evidence="10" key="1">
    <citation type="submission" date="2013-04" db="EMBL/GenBank/DDBJ databases">
        <title>The Genome Sequence of Fonticula alba ATCC 38817.</title>
        <authorList>
            <consortium name="The Broad Institute Genomics Platform"/>
            <person name="Russ C."/>
            <person name="Cuomo C."/>
            <person name="Burger G."/>
            <person name="Gray M.W."/>
            <person name="Holland P.W.H."/>
            <person name="King N."/>
            <person name="Lang F.B.F."/>
            <person name="Roger A.J."/>
            <person name="Ruiz-Trillo I."/>
            <person name="Brown M."/>
            <person name="Walker B."/>
            <person name="Young S."/>
            <person name="Zeng Q."/>
            <person name="Gargeya S."/>
            <person name="Fitzgerald M."/>
            <person name="Haas B."/>
            <person name="Abouelleil A."/>
            <person name="Allen A.W."/>
            <person name="Alvarado L."/>
            <person name="Arachchi H.M."/>
            <person name="Berlin A.M."/>
            <person name="Chapman S.B."/>
            <person name="Gainer-Dewar J."/>
            <person name="Goldberg J."/>
            <person name="Griggs A."/>
            <person name="Gujja S."/>
            <person name="Hansen M."/>
            <person name="Howarth C."/>
            <person name="Imamovic A."/>
            <person name="Ireland A."/>
            <person name="Larimer J."/>
            <person name="McCowan C."/>
            <person name="Murphy C."/>
            <person name="Pearson M."/>
            <person name="Poon T.W."/>
            <person name="Priest M."/>
            <person name="Roberts A."/>
            <person name="Saif S."/>
            <person name="Shea T."/>
            <person name="Sisk P."/>
            <person name="Sykes S."/>
            <person name="Wortman J."/>
            <person name="Nusbaum C."/>
            <person name="Birren B."/>
        </authorList>
    </citation>
    <scope>NUCLEOTIDE SEQUENCE [LARGE SCALE GENOMIC DNA]</scope>
    <source>
        <strain evidence="10">ATCC 38817</strain>
    </source>
</reference>
<feature type="binding site" evidence="9">
    <location>
        <position position="111"/>
    </location>
    <ligand>
        <name>Fe cation</name>
        <dbReference type="ChEBI" id="CHEBI:24875"/>
        <label>1</label>
    </ligand>
</feature>
<keyword evidence="5 9" id="KW-0560">Oxidoreductase</keyword>
<dbReference type="Gene3D" id="1.25.10.10">
    <property type="entry name" value="Leucine-rich Repeat Variant"/>
    <property type="match status" value="2"/>
</dbReference>
<accession>A0A058Z5H7</accession>
<keyword evidence="11" id="KW-1185">Reference proteome</keyword>
<feature type="binding site" evidence="9">
    <location>
        <position position="301"/>
    </location>
    <ligand>
        <name>Fe cation</name>
        <dbReference type="ChEBI" id="CHEBI:24875"/>
        <label>2</label>
    </ligand>
</feature>
<feature type="binding site" evidence="9">
    <location>
        <position position="77"/>
    </location>
    <ligand>
        <name>Fe cation</name>
        <dbReference type="ChEBI" id="CHEBI:24875"/>
        <label>1</label>
    </ligand>
</feature>
<organism evidence="10">
    <name type="scientific">Fonticula alba</name>
    <name type="common">Slime mold</name>
    <dbReference type="NCBI Taxonomy" id="691883"/>
    <lineage>
        <taxon>Eukaryota</taxon>
        <taxon>Rotosphaerida</taxon>
        <taxon>Fonticulaceae</taxon>
        <taxon>Fonticula</taxon>
    </lineage>
</organism>
<proteinExistence type="inferred from homology"/>
<keyword evidence="8 9" id="KW-0386">Hypusine biosynthesis</keyword>
<dbReference type="OMA" id="HGDGPRC"/>
<keyword evidence="6 9" id="KW-0408">Iron</keyword>
<dbReference type="InterPro" id="IPR004155">
    <property type="entry name" value="PBS_lyase_HEAT"/>
</dbReference>
<dbReference type="Pfam" id="PF13646">
    <property type="entry name" value="HEAT_2"/>
    <property type="match status" value="2"/>
</dbReference>
<evidence type="ECO:0000256" key="3">
    <source>
        <dbReference type="ARBA" id="ARBA00022723"/>
    </source>
</evidence>
<name>A0A058Z5H7_FONAL</name>
<comment type="similarity">
    <text evidence="9">Belongs to the deoxyhypusine hydroxylase family.</text>
</comment>
<evidence type="ECO:0000256" key="9">
    <source>
        <dbReference type="HAMAP-Rule" id="MF_03101"/>
    </source>
</evidence>
<dbReference type="EC" id="1.14.99.29" evidence="9"/>
<comment type="pathway">
    <text evidence="2 9">Protein modification; eIF5A hypusination.</text>
</comment>
<evidence type="ECO:0000256" key="7">
    <source>
        <dbReference type="ARBA" id="ARBA00023033"/>
    </source>
</evidence>
<keyword evidence="3 9" id="KW-0479">Metal-binding</keyword>
<dbReference type="InterPro" id="IPR027517">
    <property type="entry name" value="Deoxyhypusine_hydroxylase"/>
</dbReference>
<dbReference type="SMART" id="SM00567">
    <property type="entry name" value="EZ_HEAT"/>
    <property type="match status" value="6"/>
</dbReference>
<dbReference type="OrthoDB" id="421002at2759"/>
<feature type="binding site" evidence="9">
    <location>
        <position position="78"/>
    </location>
    <ligand>
        <name>Fe cation</name>
        <dbReference type="ChEBI" id="CHEBI:24875"/>
        <label>1</label>
    </ligand>
</feature>
<dbReference type="RefSeq" id="XP_009495941.1">
    <property type="nucleotide sequence ID" value="XM_009497666.1"/>
</dbReference>
<feature type="binding site" evidence="9">
    <location>
        <position position="302"/>
    </location>
    <ligand>
        <name>Fe cation</name>
        <dbReference type="ChEBI" id="CHEBI:24875"/>
        <label>2</label>
    </ligand>
</feature>
<comment type="cofactor">
    <cofactor evidence="9">
        <name>Fe(2+)</name>
        <dbReference type="ChEBI" id="CHEBI:29033"/>
    </cofactor>
    <text evidence="9">Binds 2 Fe(2+) ions per subunit.</text>
</comment>
<feature type="binding site" evidence="9">
    <location>
        <position position="335"/>
    </location>
    <ligand>
        <name>Fe cation</name>
        <dbReference type="ChEBI" id="CHEBI:24875"/>
        <label>2</label>
    </ligand>
</feature>
<dbReference type="UniPathway" id="UPA00354"/>
<evidence type="ECO:0000256" key="2">
    <source>
        <dbReference type="ARBA" id="ARBA00005041"/>
    </source>
</evidence>
<dbReference type="eggNOG" id="KOG0567">
    <property type="taxonomic scope" value="Eukaryota"/>
</dbReference>
<evidence type="ECO:0000256" key="6">
    <source>
        <dbReference type="ARBA" id="ARBA00023004"/>
    </source>
</evidence>
<dbReference type="Proteomes" id="UP000030693">
    <property type="component" value="Unassembled WGS sequence"/>
</dbReference>
<keyword evidence="7 9" id="KW-0503">Monooxygenase</keyword>
<gene>
    <name evidence="10" type="ORF">H696_03808</name>
</gene>
<evidence type="ECO:0000313" key="10">
    <source>
        <dbReference type="EMBL" id="KCV69376.1"/>
    </source>
</evidence>
<protein>
    <recommendedName>
        <fullName evidence="9">Deoxyhypusine hydroxylase</fullName>
        <shortName evidence="9">DOHH</shortName>
        <ecNumber evidence="9">1.14.99.29</ecNumber>
    </recommendedName>
    <alternativeName>
        <fullName evidence="9">Deoxyhypusine dioxygenase</fullName>
    </alternativeName>
    <alternativeName>
        <fullName evidence="9">Deoxyhypusine monooxygenase</fullName>
    </alternativeName>
</protein>
<comment type="catalytic activity">
    <reaction evidence="1 9">
        <text>[eIF5A protein]-deoxyhypusine + AH2 + O2 = [eIF5A protein]-hypusine + A + H2O</text>
        <dbReference type="Rhea" id="RHEA:14101"/>
        <dbReference type="Rhea" id="RHEA-COMP:10144"/>
        <dbReference type="Rhea" id="RHEA-COMP:12592"/>
        <dbReference type="ChEBI" id="CHEBI:13193"/>
        <dbReference type="ChEBI" id="CHEBI:15377"/>
        <dbReference type="ChEBI" id="CHEBI:15379"/>
        <dbReference type="ChEBI" id="CHEBI:17499"/>
        <dbReference type="ChEBI" id="CHEBI:82657"/>
        <dbReference type="ChEBI" id="CHEBI:91175"/>
        <dbReference type="EC" id="1.14.99.29"/>
    </reaction>
</comment>
<keyword evidence="4" id="KW-0677">Repeat</keyword>
<evidence type="ECO:0000313" key="11">
    <source>
        <dbReference type="Proteomes" id="UP000030693"/>
    </source>
</evidence>
<dbReference type="PANTHER" id="PTHR12697:SF5">
    <property type="entry name" value="DEOXYHYPUSINE HYDROXYLASE"/>
    <property type="match status" value="1"/>
</dbReference>
<dbReference type="AlphaFoldDB" id="A0A058Z5H7"/>
<evidence type="ECO:0000256" key="4">
    <source>
        <dbReference type="ARBA" id="ARBA00022737"/>
    </source>
</evidence>
<sequence>MTAADFDESESFIPEQELSRARENPLVFQRLGEILADTGIALALRFRALFTLKYLGGEQAALAIEKGFADQSALLRHELAYVLGQLKQQCSLPILTQIVDDSTEDEIVRHEAGEALAAIGDPSSFAILRKYAPGGEGALAGAPQPLVDTCELAVARLEYDALCMPGGPLAGEAAVAAAARSPGPDGAPAEQPFLTIDPAPPCYFADRAAGRPAKTIPELRERLLDASLPLFDRYRALFSLRDLSVAPSNASAAAAAAESAGPIAQATAAREAEEAAQQSREAAVLAICAGLQAPCSALLRHEVAFVLGQICSPISVPALIASLQDEAEHPMVRHESAETLGSIGTPEVKEILEKFQLDHAEVVQESCQVALDMCENEDINIFNYAEIARAANSA</sequence>
<evidence type="ECO:0000256" key="1">
    <source>
        <dbReference type="ARBA" id="ARBA00000068"/>
    </source>
</evidence>
<dbReference type="EMBL" id="KB932206">
    <property type="protein sequence ID" value="KCV69376.1"/>
    <property type="molecule type" value="Genomic_DNA"/>
</dbReference>
<dbReference type="PANTHER" id="PTHR12697">
    <property type="entry name" value="PBS LYASE HEAT-LIKE PROTEIN"/>
    <property type="match status" value="1"/>
</dbReference>
<dbReference type="GO" id="GO:0046872">
    <property type="term" value="F:metal ion binding"/>
    <property type="evidence" value="ECO:0007669"/>
    <property type="project" value="UniProtKB-KW"/>
</dbReference>
<evidence type="ECO:0000256" key="5">
    <source>
        <dbReference type="ARBA" id="ARBA00023002"/>
    </source>
</evidence>
<feature type="binding site" evidence="9">
    <location>
        <position position="110"/>
    </location>
    <ligand>
        <name>Fe cation</name>
        <dbReference type="ChEBI" id="CHEBI:24875"/>
        <label>1</label>
    </ligand>
</feature>
<dbReference type="InterPro" id="IPR011989">
    <property type="entry name" value="ARM-like"/>
</dbReference>